<dbReference type="PANTHER" id="PTHR30329:SF21">
    <property type="entry name" value="LIPOPROTEIN YIAD-RELATED"/>
    <property type="match status" value="1"/>
</dbReference>
<evidence type="ECO:0000256" key="3">
    <source>
        <dbReference type="ARBA" id="ARBA00023237"/>
    </source>
</evidence>
<proteinExistence type="predicted"/>
<organism evidence="7 8">
    <name type="scientific">Hydrogenophaga borbori</name>
    <dbReference type="NCBI Taxonomy" id="2294117"/>
    <lineage>
        <taxon>Bacteria</taxon>
        <taxon>Pseudomonadati</taxon>
        <taxon>Pseudomonadota</taxon>
        <taxon>Betaproteobacteria</taxon>
        <taxon>Burkholderiales</taxon>
        <taxon>Comamonadaceae</taxon>
        <taxon>Hydrogenophaga</taxon>
    </lineage>
</organism>
<evidence type="ECO:0000256" key="1">
    <source>
        <dbReference type="ARBA" id="ARBA00004442"/>
    </source>
</evidence>
<feature type="domain" description="OmpA-like" evidence="6">
    <location>
        <begin position="94"/>
        <end position="211"/>
    </location>
</feature>
<dbReference type="Gene3D" id="3.30.1330.60">
    <property type="entry name" value="OmpA-like domain"/>
    <property type="match status" value="1"/>
</dbReference>
<feature type="signal peptide" evidence="5">
    <location>
        <begin position="1"/>
        <end position="18"/>
    </location>
</feature>
<comment type="caution">
    <text evidence="7">The sequence shown here is derived from an EMBL/GenBank/DDBJ whole genome shotgun (WGS) entry which is preliminary data.</text>
</comment>
<dbReference type="Pfam" id="PF13488">
    <property type="entry name" value="Gly-zipper_Omp"/>
    <property type="match status" value="1"/>
</dbReference>
<dbReference type="GO" id="GO:0009279">
    <property type="term" value="C:cell outer membrane"/>
    <property type="evidence" value="ECO:0007669"/>
    <property type="project" value="UniProtKB-SubCell"/>
</dbReference>
<dbReference type="EMBL" id="QVLS01000003">
    <property type="protein sequence ID" value="RFP80505.1"/>
    <property type="molecule type" value="Genomic_DNA"/>
</dbReference>
<reference evidence="7 8" key="1">
    <citation type="submission" date="2018-08" db="EMBL/GenBank/DDBJ databases">
        <title>Hydrogenophaga sp. LA-38 isolated from sludge.</title>
        <authorList>
            <person name="Im W.-T."/>
        </authorList>
    </citation>
    <scope>NUCLEOTIDE SEQUENCE [LARGE SCALE GENOMIC DNA]</scope>
    <source>
        <strain evidence="7 8">LA-38</strain>
    </source>
</reference>
<keyword evidence="8" id="KW-1185">Reference proteome</keyword>
<dbReference type="InterPro" id="IPR006665">
    <property type="entry name" value="OmpA-like"/>
</dbReference>
<accession>A0A372EMI1</accession>
<dbReference type="InterPro" id="IPR039567">
    <property type="entry name" value="Gly-zipper"/>
</dbReference>
<dbReference type="InterPro" id="IPR036737">
    <property type="entry name" value="OmpA-like_sf"/>
</dbReference>
<keyword evidence="5" id="KW-0732">Signal</keyword>
<dbReference type="PRINTS" id="PR01021">
    <property type="entry name" value="OMPADOMAIN"/>
</dbReference>
<evidence type="ECO:0000259" key="6">
    <source>
        <dbReference type="PROSITE" id="PS51123"/>
    </source>
</evidence>
<dbReference type="PANTHER" id="PTHR30329">
    <property type="entry name" value="STATOR ELEMENT OF FLAGELLAR MOTOR COMPLEX"/>
    <property type="match status" value="1"/>
</dbReference>
<dbReference type="InterPro" id="IPR006664">
    <property type="entry name" value="OMP_bac"/>
</dbReference>
<dbReference type="PROSITE" id="PS51123">
    <property type="entry name" value="OMPA_2"/>
    <property type="match status" value="1"/>
</dbReference>
<sequence length="216" mass="21748">MTVLTVAAALAISGCANMSETQSDSAKGAGIGAAAGLVLGGLTGGSKGAAQGAVLGAGAGALGGYIWSTRMQEQKKQMEAATAGTGIGVSQTADNRLKLDVPADAGFASGRSTLSPTLVRVLGQFATTLQQNQATHVTIIGHTDSSGSDAINNPLSFDRANATRDYLVGRGVAATRISTDGRGSREPIADNGTAQGRAMNRRVEIYVAEPASTAQR</sequence>
<gene>
    <name evidence="7" type="ORF">DY262_06550</name>
</gene>
<evidence type="ECO:0000313" key="8">
    <source>
        <dbReference type="Proteomes" id="UP000261931"/>
    </source>
</evidence>
<evidence type="ECO:0000313" key="7">
    <source>
        <dbReference type="EMBL" id="RFP80505.1"/>
    </source>
</evidence>
<evidence type="ECO:0000256" key="2">
    <source>
        <dbReference type="ARBA" id="ARBA00023136"/>
    </source>
</evidence>
<dbReference type="PRINTS" id="PR01023">
    <property type="entry name" value="NAFLGMOTY"/>
</dbReference>
<protein>
    <submittedName>
        <fullName evidence="7">OmpA family protein</fullName>
    </submittedName>
</protein>
<dbReference type="Pfam" id="PF00691">
    <property type="entry name" value="OmpA"/>
    <property type="match status" value="1"/>
</dbReference>
<keyword evidence="2 4" id="KW-0472">Membrane</keyword>
<name>A0A372EMI1_9BURK</name>
<keyword evidence="3" id="KW-0998">Cell outer membrane</keyword>
<dbReference type="CDD" id="cd07185">
    <property type="entry name" value="OmpA_C-like"/>
    <property type="match status" value="1"/>
</dbReference>
<comment type="subcellular location">
    <subcellularLocation>
        <location evidence="1">Cell outer membrane</location>
    </subcellularLocation>
</comment>
<feature type="chain" id="PRO_5016664435" evidence="5">
    <location>
        <begin position="19"/>
        <end position="216"/>
    </location>
</feature>
<dbReference type="SUPFAM" id="SSF103088">
    <property type="entry name" value="OmpA-like"/>
    <property type="match status" value="1"/>
</dbReference>
<evidence type="ECO:0000256" key="4">
    <source>
        <dbReference type="PROSITE-ProRule" id="PRU00473"/>
    </source>
</evidence>
<dbReference type="AlphaFoldDB" id="A0A372EMI1"/>
<dbReference type="InterPro" id="IPR050330">
    <property type="entry name" value="Bact_OuterMem_StrucFunc"/>
</dbReference>
<evidence type="ECO:0000256" key="5">
    <source>
        <dbReference type="SAM" id="SignalP"/>
    </source>
</evidence>
<dbReference type="Proteomes" id="UP000261931">
    <property type="component" value="Unassembled WGS sequence"/>
</dbReference>